<sequence length="145" mass="15917">MGSSGGRDWPTILRRRLAGLPDEEGDEAAEIGPMIIDFRDRLIKPAEAFVSASIEDGAGTPDAETVEILEELLERAKSGEVVGVLTVVMEKTAVGNRYDWFRTPSMDSDRHAVIGQLEVLKTWLAEEALDEVLGINDEFAEEGEE</sequence>
<dbReference type="EMBL" id="CAHP01000060">
    <property type="protein sequence ID" value="CCG43273.1"/>
    <property type="molecule type" value="Genomic_DNA"/>
</dbReference>
<reference evidence="1 2" key="1">
    <citation type="journal article" date="2012" name="J. Bacteriol.">
        <title>Draft Genome Sequence of the Purple Photosynthetic Bacterium Phaeospirillum molischianum DSM120, a Particularly Versatile Bacterium.</title>
        <authorList>
            <person name="Duquesne K."/>
            <person name="Prima V."/>
            <person name="Ji B."/>
            <person name="Rouy Z."/>
            <person name="Medigue C."/>
            <person name="Talla E."/>
            <person name="Sturgis J.N."/>
        </authorList>
    </citation>
    <scope>NUCLEOTIDE SEQUENCE [LARGE SCALE GENOMIC DNA]</scope>
    <source>
        <strain evidence="2">DSM120</strain>
    </source>
</reference>
<dbReference type="STRING" id="1150626.PHAMO_80064"/>
<keyword evidence="2" id="KW-1185">Reference proteome</keyword>
<dbReference type="AlphaFoldDB" id="H8FY35"/>
<organism evidence="1 2">
    <name type="scientific">Magnetospirillum molischianum DSM 120</name>
    <dbReference type="NCBI Taxonomy" id="1150626"/>
    <lineage>
        <taxon>Bacteria</taxon>
        <taxon>Pseudomonadati</taxon>
        <taxon>Pseudomonadota</taxon>
        <taxon>Alphaproteobacteria</taxon>
        <taxon>Rhodospirillales</taxon>
        <taxon>Rhodospirillaceae</taxon>
        <taxon>Magnetospirillum</taxon>
    </lineage>
</organism>
<evidence type="ECO:0000313" key="1">
    <source>
        <dbReference type="EMBL" id="CCG43273.1"/>
    </source>
</evidence>
<dbReference type="Proteomes" id="UP000004169">
    <property type="component" value="Unassembled WGS sequence"/>
</dbReference>
<accession>H8FY35</accession>
<name>H8FY35_MAGML</name>
<gene>
    <name evidence="1" type="ORF">PHAMO_80064</name>
</gene>
<comment type="caution">
    <text evidence="1">The sequence shown here is derived from an EMBL/GenBank/DDBJ whole genome shotgun (WGS) entry which is preliminary data.</text>
</comment>
<proteinExistence type="predicted"/>
<evidence type="ECO:0000313" key="2">
    <source>
        <dbReference type="Proteomes" id="UP000004169"/>
    </source>
</evidence>
<dbReference type="RefSeq" id="WP_002731344.1">
    <property type="nucleotide sequence ID" value="NZ_CAHP01000060.1"/>
</dbReference>
<protein>
    <submittedName>
        <fullName evidence="1">Uncharacterized protein</fullName>
    </submittedName>
</protein>